<accession>A0A1B2DLB8</accession>
<protein>
    <submittedName>
        <fullName evidence="1">Cytochrome C oxidase subunit II</fullName>
    </submittedName>
</protein>
<evidence type="ECO:0000313" key="1">
    <source>
        <dbReference type="EMBL" id="ANY68503.1"/>
    </source>
</evidence>
<dbReference type="SUPFAM" id="SSF49503">
    <property type="entry name" value="Cupredoxins"/>
    <property type="match status" value="1"/>
</dbReference>
<sequence>MHKWIMFVLMTAASLLGVYLLTAGLPPKPVDESATLPEGTVLVNVQANADFTFDQPEYKVKVGDKVILRLKNKSGIHGLQIDELNVDLEGEKLEANIEFDKPGEYVMHCSVPCGTGHMEMKTKLIVEAA</sequence>
<proteinExistence type="predicted"/>
<reference evidence="1" key="1">
    <citation type="submission" date="2016-08" db="EMBL/GenBank/DDBJ databases">
        <title>Complete Genome Seqeunce of Paenibacillus sp. BIHB 4019 from tea rhizoplane.</title>
        <authorList>
            <person name="Thakur R."/>
            <person name="Swarnkar M.K."/>
            <person name="Gulati A."/>
        </authorList>
    </citation>
    <scope>NUCLEOTIDE SEQUENCE [LARGE SCALE GENOMIC DNA]</scope>
    <source>
        <strain evidence="1">BIHB4019</strain>
    </source>
</reference>
<gene>
    <name evidence="1" type="ORF">BBD42_20015</name>
</gene>
<dbReference type="Gene3D" id="2.60.40.420">
    <property type="entry name" value="Cupredoxins - blue copper proteins"/>
    <property type="match status" value="1"/>
</dbReference>
<dbReference type="RefSeq" id="WP_099519641.1">
    <property type="nucleotide sequence ID" value="NZ_CP016808.1"/>
</dbReference>
<dbReference type="InterPro" id="IPR008972">
    <property type="entry name" value="Cupredoxin"/>
</dbReference>
<dbReference type="EMBL" id="CP016808">
    <property type="protein sequence ID" value="ANY68503.1"/>
    <property type="molecule type" value="Genomic_DNA"/>
</dbReference>
<name>A0A1B2DLB8_9BACL</name>
<organism evidence="1">
    <name type="scientific">Paenibacillus sp. BIHB 4019</name>
    <dbReference type="NCBI Taxonomy" id="1870819"/>
    <lineage>
        <taxon>Bacteria</taxon>
        <taxon>Bacillati</taxon>
        <taxon>Bacillota</taxon>
        <taxon>Bacilli</taxon>
        <taxon>Bacillales</taxon>
        <taxon>Paenibacillaceae</taxon>
        <taxon>Paenibacillus</taxon>
    </lineage>
</organism>
<dbReference type="AlphaFoldDB" id="A0A1B2DLB8"/>